<name>A0AAE8SU82_9PEZI</name>
<dbReference type="InterPro" id="IPR015590">
    <property type="entry name" value="Aldehyde_DH_dom"/>
</dbReference>
<dbReference type="InterPro" id="IPR016162">
    <property type="entry name" value="Ald_DH_N"/>
</dbReference>
<feature type="domain" description="Aldehyde dehydrogenase" evidence="2">
    <location>
        <begin position="25"/>
        <end position="133"/>
    </location>
</feature>
<dbReference type="InterPro" id="IPR016161">
    <property type="entry name" value="Ald_DH/histidinol_DH"/>
</dbReference>
<dbReference type="PANTHER" id="PTHR43111:SF1">
    <property type="entry name" value="ALDEHYDE DEHYDROGENASE B-RELATED"/>
    <property type="match status" value="1"/>
</dbReference>
<dbReference type="AlphaFoldDB" id="A0AAE8SU82"/>
<dbReference type="Gene3D" id="3.40.605.10">
    <property type="entry name" value="Aldehyde Dehydrogenase, Chain A, domain 1"/>
    <property type="match status" value="1"/>
</dbReference>
<comment type="caution">
    <text evidence="3">The sequence shown here is derived from an EMBL/GenBank/DDBJ whole genome shotgun (WGS) entry which is preliminary data.</text>
</comment>
<reference evidence="3" key="1">
    <citation type="submission" date="2018-03" db="EMBL/GenBank/DDBJ databases">
        <authorList>
            <person name="Guldener U."/>
        </authorList>
    </citation>
    <scope>NUCLEOTIDE SEQUENCE</scope>
</reference>
<keyword evidence="1" id="KW-1133">Transmembrane helix</keyword>
<keyword evidence="1" id="KW-0812">Transmembrane</keyword>
<evidence type="ECO:0000259" key="2">
    <source>
        <dbReference type="Pfam" id="PF00171"/>
    </source>
</evidence>
<gene>
    <name evidence="3" type="ORF">DNG_04112</name>
</gene>
<dbReference type="PANTHER" id="PTHR43111">
    <property type="entry name" value="ALDEHYDE DEHYDROGENASE B-RELATED"/>
    <property type="match status" value="1"/>
</dbReference>
<keyword evidence="1" id="KW-0472">Membrane</keyword>
<evidence type="ECO:0000313" key="3">
    <source>
        <dbReference type="EMBL" id="SPO01439.1"/>
    </source>
</evidence>
<evidence type="ECO:0000313" key="4">
    <source>
        <dbReference type="Proteomes" id="UP001187682"/>
    </source>
</evidence>
<dbReference type="InterPro" id="IPR016163">
    <property type="entry name" value="Ald_DH_C"/>
</dbReference>
<keyword evidence="4" id="KW-1185">Reference proteome</keyword>
<evidence type="ECO:0000256" key="1">
    <source>
        <dbReference type="SAM" id="Phobius"/>
    </source>
</evidence>
<dbReference type="Pfam" id="PF00171">
    <property type="entry name" value="Aldedh"/>
    <property type="match status" value="1"/>
</dbReference>
<proteinExistence type="predicted"/>
<protein>
    <recommendedName>
        <fullName evidence="2">Aldehyde dehydrogenase domain-containing protein</fullName>
    </recommendedName>
</protein>
<dbReference type="EMBL" id="ONZQ02000005">
    <property type="protein sequence ID" value="SPO01439.1"/>
    <property type="molecule type" value="Genomic_DNA"/>
</dbReference>
<dbReference type="GO" id="GO:0016620">
    <property type="term" value="F:oxidoreductase activity, acting on the aldehyde or oxo group of donors, NAD or NADP as acceptor"/>
    <property type="evidence" value="ECO:0007669"/>
    <property type="project" value="InterPro"/>
</dbReference>
<feature type="transmembrane region" description="Helical" evidence="1">
    <location>
        <begin position="446"/>
        <end position="468"/>
    </location>
</feature>
<dbReference type="SUPFAM" id="SSF53720">
    <property type="entry name" value="ALDH-like"/>
    <property type="match status" value="1"/>
</dbReference>
<accession>A0AAE8SU82</accession>
<sequence length="482" mass="52418">MPRPYSNVRSAAIDGRLHNPIYAKEQLKQLHDVLSQNASDIQQAITRDTAHRSSEVKVEYWLAMRCLAEVYSSLDAKKLLEDEYAIAAGRDAPHAREPVGIVVVEPTLHTFFHSLVSAVAPALAAGNCVVIQLEQSMLETPPLVLGLIGGALDPDIFHVSTTKVQPADLAHRHLRVQQNGSEELLANNLVSHPDHLVAAVVERDANIPAAARALVLARFALRSTSPYSPDIVFVNEWVKKEFLLAVTQACVQVLEDVGSSKNRRRKSFLEEVTKEGFVSVVSMGKGGVVLDIENRESFLLGRKLREPCLAIHAVTSVDDAIDMTKKLGRLSAAYVFTTPATAKYVCQFLDSEASFVNHIPPVLLFGPVSPIGKPTGASGARYRTSDFTLPRPQYITPTETSSRVSNVLLSASPRDLTALDREALAQLPSMKRPDNIGGIGFFNQGILTGGVLLLATVISCSGGVIYCASRWWSLGGPRLGWF</sequence>
<dbReference type="Gene3D" id="3.40.309.10">
    <property type="entry name" value="Aldehyde Dehydrogenase, Chain A, domain 2"/>
    <property type="match status" value="1"/>
</dbReference>
<dbReference type="Proteomes" id="UP001187682">
    <property type="component" value="Unassembled WGS sequence"/>
</dbReference>
<organism evidence="3 4">
    <name type="scientific">Cephalotrichum gorgonifer</name>
    <dbReference type="NCBI Taxonomy" id="2041049"/>
    <lineage>
        <taxon>Eukaryota</taxon>
        <taxon>Fungi</taxon>
        <taxon>Dikarya</taxon>
        <taxon>Ascomycota</taxon>
        <taxon>Pezizomycotina</taxon>
        <taxon>Sordariomycetes</taxon>
        <taxon>Hypocreomycetidae</taxon>
        <taxon>Microascales</taxon>
        <taxon>Microascaceae</taxon>
        <taxon>Cephalotrichum</taxon>
    </lineage>
</organism>